<dbReference type="Gene3D" id="1.20.58.70">
    <property type="match status" value="1"/>
</dbReference>
<dbReference type="GO" id="GO:0000149">
    <property type="term" value="F:SNARE binding"/>
    <property type="evidence" value="ECO:0007669"/>
    <property type="project" value="TreeGrafter"/>
</dbReference>
<dbReference type="EMBL" id="CAIF01000179">
    <property type="protein sequence ID" value="CCH45078.1"/>
    <property type="molecule type" value="Genomic_DNA"/>
</dbReference>
<evidence type="ECO:0000313" key="13">
    <source>
        <dbReference type="Proteomes" id="UP000009328"/>
    </source>
</evidence>
<gene>
    <name evidence="12" type="ORF">BN7_4656</name>
</gene>
<reference evidence="12 13" key="1">
    <citation type="journal article" date="2012" name="Eukaryot. Cell">
        <title>Draft genome sequence of Wickerhamomyces ciferrii NRRL Y-1031 F-60-10.</title>
        <authorList>
            <person name="Schneider J."/>
            <person name="Andrea H."/>
            <person name="Blom J."/>
            <person name="Jaenicke S."/>
            <person name="Ruckert C."/>
            <person name="Schorsch C."/>
            <person name="Szczepanowski R."/>
            <person name="Farwick M."/>
            <person name="Goesmann A."/>
            <person name="Puhler A."/>
            <person name="Schaffer S."/>
            <person name="Tauch A."/>
            <person name="Kohler T."/>
            <person name="Brinkrolf K."/>
        </authorList>
    </citation>
    <scope>NUCLEOTIDE SEQUENCE [LARGE SCALE GENOMIC DNA]</scope>
    <source>
        <strain evidence="13">ATCC 14091 / BCRC 22168 / CBS 111 / JCM 3599 / NBRC 0793 / NRRL Y-1031 F-60-10</strain>
    </source>
</reference>
<dbReference type="GO" id="GO:0031321">
    <property type="term" value="P:ascospore-type prospore assembly"/>
    <property type="evidence" value="ECO:0007669"/>
    <property type="project" value="UniProtKB-ARBA"/>
</dbReference>
<dbReference type="PROSITE" id="PS50192">
    <property type="entry name" value="T_SNARE"/>
    <property type="match status" value="1"/>
</dbReference>
<keyword evidence="3 10" id="KW-0812">Transmembrane</keyword>
<accession>K0KV85</accession>
<keyword evidence="6 10" id="KW-0472">Membrane</keyword>
<dbReference type="GO" id="GO:0070300">
    <property type="term" value="F:phosphatidic acid binding"/>
    <property type="evidence" value="ECO:0007669"/>
    <property type="project" value="UniProtKB-ARBA"/>
</dbReference>
<dbReference type="InterPro" id="IPR045242">
    <property type="entry name" value="Syntaxin"/>
</dbReference>
<feature type="domain" description="T-SNARE coiled-coil homology" evidence="11">
    <location>
        <begin position="200"/>
        <end position="262"/>
    </location>
</feature>
<evidence type="ECO:0000256" key="7">
    <source>
        <dbReference type="ARBA" id="ARBA00053564"/>
    </source>
</evidence>
<evidence type="ECO:0000259" key="11">
    <source>
        <dbReference type="PROSITE" id="PS50192"/>
    </source>
</evidence>
<protein>
    <recommendedName>
        <fullName evidence="11">t-SNARE coiled-coil homology domain-containing protein</fullName>
    </recommendedName>
</protein>
<dbReference type="SUPFAM" id="SSF47661">
    <property type="entry name" value="t-snare proteins"/>
    <property type="match status" value="1"/>
</dbReference>
<evidence type="ECO:0000256" key="3">
    <source>
        <dbReference type="ARBA" id="ARBA00022692"/>
    </source>
</evidence>
<keyword evidence="4 10" id="KW-1133">Transmembrane helix</keyword>
<dbReference type="Proteomes" id="UP000009328">
    <property type="component" value="Unassembled WGS sequence"/>
</dbReference>
<organism evidence="12 13">
    <name type="scientific">Wickerhamomyces ciferrii (strain ATCC 14091 / BCRC 22168 / CBS 111 / JCM 3599 / NBRC 0793 / NRRL Y-1031 F-60-10)</name>
    <name type="common">Yeast</name>
    <name type="synonym">Pichia ciferrii</name>
    <dbReference type="NCBI Taxonomy" id="1206466"/>
    <lineage>
        <taxon>Eukaryota</taxon>
        <taxon>Fungi</taxon>
        <taxon>Dikarya</taxon>
        <taxon>Ascomycota</taxon>
        <taxon>Saccharomycotina</taxon>
        <taxon>Saccharomycetes</taxon>
        <taxon>Phaffomycetales</taxon>
        <taxon>Wickerhamomycetaceae</taxon>
        <taxon>Wickerhamomyces</taxon>
    </lineage>
</organism>
<feature type="coiled-coil region" evidence="8">
    <location>
        <begin position="203"/>
        <end position="251"/>
    </location>
</feature>
<dbReference type="InterPro" id="IPR010989">
    <property type="entry name" value="SNARE"/>
</dbReference>
<dbReference type="InParanoid" id="K0KV85"/>
<dbReference type="AlphaFoldDB" id="K0KV85"/>
<evidence type="ECO:0000256" key="2">
    <source>
        <dbReference type="ARBA" id="ARBA00009063"/>
    </source>
</evidence>
<comment type="similarity">
    <text evidence="2">Belongs to the syntaxin family.</text>
</comment>
<evidence type="ECO:0000256" key="5">
    <source>
        <dbReference type="ARBA" id="ARBA00023054"/>
    </source>
</evidence>
<feature type="transmembrane region" description="Helical" evidence="10">
    <location>
        <begin position="274"/>
        <end position="296"/>
    </location>
</feature>
<dbReference type="STRING" id="1206466.K0KV85"/>
<dbReference type="PANTHER" id="PTHR19957:SF307">
    <property type="entry name" value="PROTEIN SSO1-RELATED"/>
    <property type="match status" value="1"/>
</dbReference>
<dbReference type="FunFam" id="1.20.58.70:FF:000008">
    <property type="entry name" value="Syntaxin family protein"/>
    <property type="match status" value="1"/>
</dbReference>
<comment type="subcellular location">
    <subcellularLocation>
        <location evidence="1">Membrane</location>
        <topology evidence="1">Single-pass type IV membrane protein</topology>
    </subcellularLocation>
</comment>
<dbReference type="GO" id="GO:0012505">
    <property type="term" value="C:endomembrane system"/>
    <property type="evidence" value="ECO:0007669"/>
    <property type="project" value="TreeGrafter"/>
</dbReference>
<dbReference type="GO" id="GO:0031201">
    <property type="term" value="C:SNARE complex"/>
    <property type="evidence" value="ECO:0007669"/>
    <property type="project" value="TreeGrafter"/>
</dbReference>
<name>K0KV85_WICCF</name>
<evidence type="ECO:0000256" key="9">
    <source>
        <dbReference type="SAM" id="MobiDB-lite"/>
    </source>
</evidence>
<evidence type="ECO:0000256" key="6">
    <source>
        <dbReference type="ARBA" id="ARBA00023136"/>
    </source>
</evidence>
<dbReference type="GO" id="GO:0005484">
    <property type="term" value="F:SNAP receptor activity"/>
    <property type="evidence" value="ECO:0007669"/>
    <property type="project" value="TreeGrafter"/>
</dbReference>
<comment type="function">
    <text evidence="7">Required for vesicle fusion with the plasma membrane.</text>
</comment>
<dbReference type="SMART" id="SM00503">
    <property type="entry name" value="SynN"/>
    <property type="match status" value="1"/>
</dbReference>
<dbReference type="PANTHER" id="PTHR19957">
    <property type="entry name" value="SYNTAXIN"/>
    <property type="match status" value="1"/>
</dbReference>
<evidence type="ECO:0000256" key="1">
    <source>
        <dbReference type="ARBA" id="ARBA00004211"/>
    </source>
</evidence>
<dbReference type="FunCoup" id="K0KV85">
    <property type="interactions" value="607"/>
</dbReference>
<evidence type="ECO:0000256" key="8">
    <source>
        <dbReference type="SAM" id="Coils"/>
    </source>
</evidence>
<dbReference type="GO" id="GO:0006886">
    <property type="term" value="P:intracellular protein transport"/>
    <property type="evidence" value="ECO:0007669"/>
    <property type="project" value="TreeGrafter"/>
</dbReference>
<keyword evidence="13" id="KW-1185">Reference proteome</keyword>
<feature type="region of interest" description="Disordered" evidence="9">
    <location>
        <begin position="1"/>
        <end position="25"/>
    </location>
</feature>
<dbReference type="Pfam" id="PF00804">
    <property type="entry name" value="Syntaxin"/>
    <property type="match status" value="1"/>
</dbReference>
<dbReference type="InterPro" id="IPR006011">
    <property type="entry name" value="Syntaxin_N"/>
</dbReference>
<keyword evidence="5 8" id="KW-0175">Coiled coil</keyword>
<dbReference type="GO" id="GO:0006887">
    <property type="term" value="P:exocytosis"/>
    <property type="evidence" value="ECO:0007669"/>
    <property type="project" value="TreeGrafter"/>
</dbReference>
<evidence type="ECO:0000313" key="12">
    <source>
        <dbReference type="EMBL" id="CCH45078.1"/>
    </source>
</evidence>
<evidence type="ECO:0000256" key="4">
    <source>
        <dbReference type="ARBA" id="ARBA00022989"/>
    </source>
</evidence>
<dbReference type="InterPro" id="IPR000727">
    <property type="entry name" value="T_SNARE_dom"/>
</dbReference>
<dbReference type="GO" id="GO:0005886">
    <property type="term" value="C:plasma membrane"/>
    <property type="evidence" value="ECO:0007669"/>
    <property type="project" value="TreeGrafter"/>
</dbReference>
<dbReference type="GO" id="GO:0005628">
    <property type="term" value="C:prospore membrane"/>
    <property type="evidence" value="ECO:0007669"/>
    <property type="project" value="UniProtKB-ARBA"/>
</dbReference>
<dbReference type="eggNOG" id="KOG0810">
    <property type="taxonomic scope" value="Eukaryota"/>
</dbReference>
<dbReference type="CDD" id="cd15849">
    <property type="entry name" value="SNARE_Sso1"/>
    <property type="match status" value="1"/>
</dbReference>
<dbReference type="Pfam" id="PF05739">
    <property type="entry name" value="SNARE"/>
    <property type="match status" value="1"/>
</dbReference>
<comment type="caution">
    <text evidence="12">The sequence shown here is derived from an EMBL/GenBank/DDBJ whole genome shotgun (WGS) entry which is preliminary data.</text>
</comment>
<dbReference type="GO" id="GO:0006906">
    <property type="term" value="P:vesicle fusion"/>
    <property type="evidence" value="ECO:0007669"/>
    <property type="project" value="TreeGrafter"/>
</dbReference>
<dbReference type="SMART" id="SM00397">
    <property type="entry name" value="t_SNARE"/>
    <property type="match status" value="1"/>
</dbReference>
<dbReference type="HOGENOM" id="CLU_042423_0_1_1"/>
<dbReference type="GO" id="GO:0048278">
    <property type="term" value="P:vesicle docking"/>
    <property type="evidence" value="ECO:0007669"/>
    <property type="project" value="TreeGrafter"/>
</dbReference>
<sequence length="304" mass="34194">MSNYNQGGYNNNNYGYDNSNPYQENYELNNYQNTNSTGGADDFVQFMNQISDINNDLDNYSQLIELIEFNQKKILNEINEEQELATRKQLDGLIAQASSLQQTLKAKIKDAQYKAGKDSAKKAQAENSRQRFLKLIQDYRVVEANYRDQNKKQAARQYRIVQPEATDAEVDNAISDVGGQQIFSQAILNATRQGEAKTALAEVQSRHRELQRLEKTMAELTQLFHDMEELVAEQNVQVENVNTEVEGAQKDIELGVGHTNKAVDSARKARKKKCWCIIILIIVIIIAAAAIAGGIAGKFAPKNN</sequence>
<proteinExistence type="inferred from homology"/>
<evidence type="ECO:0000256" key="10">
    <source>
        <dbReference type="SAM" id="Phobius"/>
    </source>
</evidence>